<organism evidence="2 3">
    <name type="scientific">Wenxinia marina DSM 24838</name>
    <dbReference type="NCBI Taxonomy" id="1123501"/>
    <lineage>
        <taxon>Bacteria</taxon>
        <taxon>Pseudomonadati</taxon>
        <taxon>Pseudomonadota</taxon>
        <taxon>Alphaproteobacteria</taxon>
        <taxon>Rhodobacterales</taxon>
        <taxon>Roseobacteraceae</taxon>
        <taxon>Wenxinia</taxon>
    </lineage>
</organism>
<dbReference type="InterPro" id="IPR004360">
    <property type="entry name" value="Glyas_Fos-R_dOase_dom"/>
</dbReference>
<evidence type="ECO:0000313" key="2">
    <source>
        <dbReference type="EMBL" id="KIQ68614.1"/>
    </source>
</evidence>
<dbReference type="OrthoDB" id="9792626at2"/>
<accession>A0A0D0Q258</accession>
<dbReference type="PROSITE" id="PS51819">
    <property type="entry name" value="VOC"/>
    <property type="match status" value="1"/>
</dbReference>
<dbReference type="InterPro" id="IPR050383">
    <property type="entry name" value="GlyoxalaseI/FosfomycinResist"/>
</dbReference>
<dbReference type="STRING" id="1123501.Wenmar_02885"/>
<dbReference type="Pfam" id="PF00903">
    <property type="entry name" value="Glyoxalase"/>
    <property type="match status" value="1"/>
</dbReference>
<evidence type="ECO:0000313" key="3">
    <source>
        <dbReference type="Proteomes" id="UP000035100"/>
    </source>
</evidence>
<evidence type="ECO:0000259" key="1">
    <source>
        <dbReference type="PROSITE" id="PS51819"/>
    </source>
</evidence>
<sequence>MITGVNHVTLAVADLDRSLGFWQGVLGGRVRARWARGAYLELGTLWLCLAVGPVSAREDYTHLALSCAPGHFDRLAERLRAAAPEWQENRSEGASVYVLDPDGHRVELHAGDLESRLAHYRAHPETGVTVT</sequence>
<dbReference type="AlphaFoldDB" id="A0A0D0Q258"/>
<name>A0A0D0Q258_9RHOB</name>
<dbReference type="eggNOG" id="COG0346">
    <property type="taxonomic scope" value="Bacteria"/>
</dbReference>
<reference evidence="2 3" key="1">
    <citation type="submission" date="2013-01" db="EMBL/GenBank/DDBJ databases">
        <authorList>
            <person name="Fiebig A."/>
            <person name="Goeker M."/>
            <person name="Klenk H.-P.P."/>
        </authorList>
    </citation>
    <scope>NUCLEOTIDE SEQUENCE [LARGE SCALE GENOMIC DNA]</scope>
    <source>
        <strain evidence="2 3">DSM 24838</strain>
    </source>
</reference>
<dbReference type="Gene3D" id="3.10.180.10">
    <property type="entry name" value="2,3-Dihydroxybiphenyl 1,2-Dioxygenase, domain 1"/>
    <property type="match status" value="1"/>
</dbReference>
<gene>
    <name evidence="2" type="ORF">Wenmar_02885</name>
</gene>
<keyword evidence="3" id="KW-1185">Reference proteome</keyword>
<feature type="domain" description="VOC" evidence="1">
    <location>
        <begin position="4"/>
        <end position="111"/>
    </location>
</feature>
<dbReference type="SUPFAM" id="SSF54593">
    <property type="entry name" value="Glyoxalase/Bleomycin resistance protein/Dihydroxybiphenyl dioxygenase"/>
    <property type="match status" value="1"/>
</dbReference>
<dbReference type="InterPro" id="IPR037523">
    <property type="entry name" value="VOC_core"/>
</dbReference>
<protein>
    <submittedName>
        <fullName evidence="2">Wenxma_12, whole genome shotgun sequence</fullName>
    </submittedName>
</protein>
<dbReference type="EMBL" id="AONG01000013">
    <property type="protein sequence ID" value="KIQ68614.1"/>
    <property type="molecule type" value="Genomic_DNA"/>
</dbReference>
<comment type="caution">
    <text evidence="2">The sequence shown here is derived from an EMBL/GenBank/DDBJ whole genome shotgun (WGS) entry which is preliminary data.</text>
</comment>
<dbReference type="Proteomes" id="UP000035100">
    <property type="component" value="Unassembled WGS sequence"/>
</dbReference>
<dbReference type="PANTHER" id="PTHR21366">
    <property type="entry name" value="GLYOXALASE FAMILY PROTEIN"/>
    <property type="match status" value="1"/>
</dbReference>
<proteinExistence type="predicted"/>
<dbReference type="RefSeq" id="WP_018303881.1">
    <property type="nucleotide sequence ID" value="NZ_KB902310.1"/>
</dbReference>
<dbReference type="PANTHER" id="PTHR21366:SF14">
    <property type="entry name" value="GLYOXALASE DOMAIN-CONTAINING PROTEIN 5"/>
    <property type="match status" value="1"/>
</dbReference>
<dbReference type="InterPro" id="IPR029068">
    <property type="entry name" value="Glyas_Bleomycin-R_OHBP_Dase"/>
</dbReference>